<organism evidence="2 3">
    <name type="scientific">Ewingella americana (strain ATCC 33852 / DSM 4580 / CCUG 14506 / JCM 5911 / LMG 7869 / NCTC 12157 / CDC 1468-78)</name>
    <dbReference type="NCBI Taxonomy" id="910964"/>
    <lineage>
        <taxon>Bacteria</taxon>
        <taxon>Pseudomonadati</taxon>
        <taxon>Pseudomonadota</taxon>
        <taxon>Gammaproteobacteria</taxon>
        <taxon>Enterobacterales</taxon>
        <taxon>Yersiniaceae</taxon>
        <taxon>Ewingella</taxon>
    </lineage>
</organism>
<keyword evidence="1" id="KW-0472">Membrane</keyword>
<dbReference type="AlphaFoldDB" id="A0A085GAR3"/>
<dbReference type="GeneID" id="78380468"/>
<evidence type="ECO:0000313" key="2">
    <source>
        <dbReference type="EMBL" id="KFC80808.1"/>
    </source>
</evidence>
<dbReference type="RefSeq" id="WP_034791254.1">
    <property type="nucleotide sequence ID" value="NZ_JMPJ01000053.1"/>
</dbReference>
<protein>
    <submittedName>
        <fullName evidence="2">Uncharacterized protein</fullName>
    </submittedName>
</protein>
<keyword evidence="1" id="KW-1133">Transmembrane helix</keyword>
<dbReference type="Proteomes" id="UP000028640">
    <property type="component" value="Unassembled WGS sequence"/>
</dbReference>
<keyword evidence="3" id="KW-1185">Reference proteome</keyword>
<accession>A0A085GAR3</accession>
<evidence type="ECO:0000313" key="3">
    <source>
        <dbReference type="Proteomes" id="UP000028640"/>
    </source>
</evidence>
<gene>
    <name evidence="2" type="ORF">GEAM_2130</name>
</gene>
<reference evidence="2 3" key="1">
    <citation type="submission" date="2014-05" db="EMBL/GenBank/DDBJ databases">
        <title>ATOL: Assembling a taxonomically balanced genome-scale reconstruction of the evolutionary history of the Enterobacteriaceae.</title>
        <authorList>
            <person name="Plunkett G.III."/>
            <person name="Neeno-Eckwall E.C."/>
            <person name="Glasner J.D."/>
            <person name="Perna N.T."/>
        </authorList>
    </citation>
    <scope>NUCLEOTIDE SEQUENCE [LARGE SCALE GENOMIC DNA]</scope>
    <source>
        <strain evidence="2 3">ATCC 33852</strain>
    </source>
</reference>
<feature type="transmembrane region" description="Helical" evidence="1">
    <location>
        <begin position="12"/>
        <end position="31"/>
    </location>
</feature>
<keyword evidence="1" id="KW-0812">Transmembrane</keyword>
<dbReference type="eggNOG" id="ENOG503442W">
    <property type="taxonomic scope" value="Bacteria"/>
</dbReference>
<dbReference type="EMBL" id="JMPJ01000053">
    <property type="protein sequence ID" value="KFC80808.1"/>
    <property type="molecule type" value="Genomic_DNA"/>
</dbReference>
<sequence>MDFGFFKKALKLNTPVTLTSVFILYLLKPMFDDVGFITAHPLISLSFFIVAINAFLLVVFFSKNEISKKSKTINIKNNVISGNKSKGLSVLTNGDIIKNRVTNNETDGDIIIGQRPKNGK</sequence>
<proteinExistence type="predicted"/>
<evidence type="ECO:0000256" key="1">
    <source>
        <dbReference type="SAM" id="Phobius"/>
    </source>
</evidence>
<name>A0A085GAR3_EWIA3</name>
<feature type="transmembrane region" description="Helical" evidence="1">
    <location>
        <begin position="37"/>
        <end position="61"/>
    </location>
</feature>
<comment type="caution">
    <text evidence="2">The sequence shown here is derived from an EMBL/GenBank/DDBJ whole genome shotgun (WGS) entry which is preliminary data.</text>
</comment>